<protein>
    <submittedName>
        <fullName evidence="3">Uncharacterized protein</fullName>
    </submittedName>
</protein>
<feature type="region of interest" description="Disordered" evidence="1">
    <location>
        <begin position="32"/>
        <end position="81"/>
    </location>
</feature>
<dbReference type="AlphaFoldDB" id="A0A915IMS0"/>
<name>A0A915IMS0_ROMCU</name>
<reference evidence="3" key="1">
    <citation type="submission" date="2022-11" db="UniProtKB">
        <authorList>
            <consortium name="WormBaseParasite"/>
        </authorList>
    </citation>
    <scope>IDENTIFICATION</scope>
</reference>
<organism evidence="2 3">
    <name type="scientific">Romanomermis culicivorax</name>
    <name type="common">Nematode worm</name>
    <dbReference type="NCBI Taxonomy" id="13658"/>
    <lineage>
        <taxon>Eukaryota</taxon>
        <taxon>Metazoa</taxon>
        <taxon>Ecdysozoa</taxon>
        <taxon>Nematoda</taxon>
        <taxon>Enoplea</taxon>
        <taxon>Dorylaimia</taxon>
        <taxon>Mermithida</taxon>
        <taxon>Mermithoidea</taxon>
        <taxon>Mermithidae</taxon>
        <taxon>Romanomermis</taxon>
    </lineage>
</organism>
<feature type="compositionally biased region" description="Pro residues" evidence="1">
    <location>
        <begin position="56"/>
        <end position="69"/>
    </location>
</feature>
<accession>A0A915IMS0</accession>
<feature type="compositionally biased region" description="Low complexity" evidence="1">
    <location>
        <begin position="70"/>
        <end position="81"/>
    </location>
</feature>
<evidence type="ECO:0000313" key="2">
    <source>
        <dbReference type="Proteomes" id="UP000887565"/>
    </source>
</evidence>
<evidence type="ECO:0000256" key="1">
    <source>
        <dbReference type="SAM" id="MobiDB-lite"/>
    </source>
</evidence>
<dbReference type="WBParaSite" id="nRc.2.0.1.t15271-RA">
    <property type="protein sequence ID" value="nRc.2.0.1.t15271-RA"/>
    <property type="gene ID" value="nRc.2.0.1.g15271"/>
</dbReference>
<proteinExistence type="predicted"/>
<dbReference type="Proteomes" id="UP000887565">
    <property type="component" value="Unplaced"/>
</dbReference>
<sequence length="81" mass="9210">MEGRLHEFKNITSLAEFVNKLKADTTVWKEFSEDQENGEDDRLNGQDSSISQQQQIPPPQQIVPPPPAFQAPVSQQDIMKM</sequence>
<evidence type="ECO:0000313" key="3">
    <source>
        <dbReference type="WBParaSite" id="nRc.2.0.1.t15271-RA"/>
    </source>
</evidence>
<keyword evidence="2" id="KW-1185">Reference proteome</keyword>